<sequence length="77" mass="9513">MPLNICMKHFLKCLRNKFLEKHCFYKVTITDTILYLMQKKKEKKRKKKKKVLGTEWFKTKRILPAYLYIKMLFRTPV</sequence>
<protein>
    <submittedName>
        <fullName evidence="1">Uncharacterized protein</fullName>
    </submittedName>
</protein>
<organism evidence="1 2">
    <name type="scientific">Tegillarca granosa</name>
    <name type="common">Malaysian cockle</name>
    <name type="synonym">Anadara granosa</name>
    <dbReference type="NCBI Taxonomy" id="220873"/>
    <lineage>
        <taxon>Eukaryota</taxon>
        <taxon>Metazoa</taxon>
        <taxon>Spiralia</taxon>
        <taxon>Lophotrochozoa</taxon>
        <taxon>Mollusca</taxon>
        <taxon>Bivalvia</taxon>
        <taxon>Autobranchia</taxon>
        <taxon>Pteriomorphia</taxon>
        <taxon>Arcoida</taxon>
        <taxon>Arcoidea</taxon>
        <taxon>Arcidae</taxon>
        <taxon>Tegillarca</taxon>
    </lineage>
</organism>
<name>A0ABQ9E9S5_TEGGR</name>
<accession>A0ABQ9E9S5</accession>
<reference evidence="1 2" key="1">
    <citation type="submission" date="2022-12" db="EMBL/GenBank/DDBJ databases">
        <title>Chromosome-level genome of Tegillarca granosa.</title>
        <authorList>
            <person name="Kim J."/>
        </authorList>
    </citation>
    <scope>NUCLEOTIDE SEQUENCE [LARGE SCALE GENOMIC DNA]</scope>
    <source>
        <strain evidence="1">Teg-2019</strain>
        <tissue evidence="1">Adductor muscle</tissue>
    </source>
</reference>
<evidence type="ECO:0000313" key="2">
    <source>
        <dbReference type="Proteomes" id="UP001217089"/>
    </source>
</evidence>
<dbReference type="Proteomes" id="UP001217089">
    <property type="component" value="Unassembled WGS sequence"/>
</dbReference>
<proteinExistence type="predicted"/>
<dbReference type="EMBL" id="JARBDR010000919">
    <property type="protein sequence ID" value="KAJ8300566.1"/>
    <property type="molecule type" value="Genomic_DNA"/>
</dbReference>
<gene>
    <name evidence="1" type="ORF">KUTeg_022085</name>
</gene>
<comment type="caution">
    <text evidence="1">The sequence shown here is derived from an EMBL/GenBank/DDBJ whole genome shotgun (WGS) entry which is preliminary data.</text>
</comment>
<keyword evidence="2" id="KW-1185">Reference proteome</keyword>
<evidence type="ECO:0000313" key="1">
    <source>
        <dbReference type="EMBL" id="KAJ8300566.1"/>
    </source>
</evidence>